<reference evidence="3" key="1">
    <citation type="submission" date="2018-05" db="EMBL/GenBank/DDBJ databases">
        <title>Draft genome of Mucuna pruriens seed.</title>
        <authorList>
            <person name="Nnadi N.E."/>
            <person name="Vos R."/>
            <person name="Hasami M.H."/>
            <person name="Devisetty U.K."/>
            <person name="Aguiy J.C."/>
        </authorList>
    </citation>
    <scope>NUCLEOTIDE SEQUENCE [LARGE SCALE GENOMIC DNA]</scope>
    <source>
        <strain evidence="3">JCA_2017</strain>
    </source>
</reference>
<feature type="non-terminal residue" evidence="3">
    <location>
        <position position="1"/>
    </location>
</feature>
<dbReference type="Proteomes" id="UP000257109">
    <property type="component" value="Unassembled WGS sequence"/>
</dbReference>
<dbReference type="OrthoDB" id="1304015at2759"/>
<keyword evidence="2" id="KW-0472">Membrane</keyword>
<feature type="non-terminal residue" evidence="3">
    <location>
        <position position="129"/>
    </location>
</feature>
<evidence type="ECO:0000313" key="3">
    <source>
        <dbReference type="EMBL" id="RDX75816.1"/>
    </source>
</evidence>
<dbReference type="EMBL" id="QJKJ01009714">
    <property type="protein sequence ID" value="RDX75816.1"/>
    <property type="molecule type" value="Genomic_DNA"/>
</dbReference>
<evidence type="ECO:0000256" key="1">
    <source>
        <dbReference type="SAM" id="MobiDB-lite"/>
    </source>
</evidence>
<dbReference type="AlphaFoldDB" id="A0A371FBY8"/>
<keyword evidence="4" id="KW-1185">Reference proteome</keyword>
<protein>
    <submittedName>
        <fullName evidence="3">Uncharacterized protein</fullName>
    </submittedName>
</protein>
<dbReference type="PANTHER" id="PTHR38396">
    <property type="entry name" value="TRANSMEMBRANE PROTEIN"/>
    <property type="match status" value="1"/>
</dbReference>
<feature type="compositionally biased region" description="Basic and acidic residues" evidence="1">
    <location>
        <begin position="108"/>
        <end position="122"/>
    </location>
</feature>
<dbReference type="PANTHER" id="PTHR38396:SF1">
    <property type="entry name" value="TRANSMEMBRANE PROTEIN"/>
    <property type="match status" value="1"/>
</dbReference>
<sequence>MSERTLVPIFVFWAFLTIITPTLILLSENSKADLDSNEGMKLRRMTGYTQNYITRTAPPAAKFEEELASAPAPEPLPTTNTKVTVSHSHHNHTLTRNRTRDGLTLSSPKEHVQVKSRERIKEQMLVSSP</sequence>
<comment type="caution">
    <text evidence="3">The sequence shown here is derived from an EMBL/GenBank/DDBJ whole genome shotgun (WGS) entry which is preliminary data.</text>
</comment>
<feature type="region of interest" description="Disordered" evidence="1">
    <location>
        <begin position="70"/>
        <end position="129"/>
    </location>
</feature>
<evidence type="ECO:0000313" key="4">
    <source>
        <dbReference type="Proteomes" id="UP000257109"/>
    </source>
</evidence>
<evidence type="ECO:0000256" key="2">
    <source>
        <dbReference type="SAM" id="Phobius"/>
    </source>
</evidence>
<feature type="transmembrane region" description="Helical" evidence="2">
    <location>
        <begin position="6"/>
        <end position="26"/>
    </location>
</feature>
<gene>
    <name evidence="3" type="ORF">CR513_44263</name>
</gene>
<organism evidence="3 4">
    <name type="scientific">Mucuna pruriens</name>
    <name type="common">Velvet bean</name>
    <name type="synonym">Dolichos pruriens</name>
    <dbReference type="NCBI Taxonomy" id="157652"/>
    <lineage>
        <taxon>Eukaryota</taxon>
        <taxon>Viridiplantae</taxon>
        <taxon>Streptophyta</taxon>
        <taxon>Embryophyta</taxon>
        <taxon>Tracheophyta</taxon>
        <taxon>Spermatophyta</taxon>
        <taxon>Magnoliopsida</taxon>
        <taxon>eudicotyledons</taxon>
        <taxon>Gunneridae</taxon>
        <taxon>Pentapetalae</taxon>
        <taxon>rosids</taxon>
        <taxon>fabids</taxon>
        <taxon>Fabales</taxon>
        <taxon>Fabaceae</taxon>
        <taxon>Papilionoideae</taxon>
        <taxon>50 kb inversion clade</taxon>
        <taxon>NPAAA clade</taxon>
        <taxon>indigoferoid/millettioid clade</taxon>
        <taxon>Phaseoleae</taxon>
        <taxon>Mucuna</taxon>
    </lineage>
</organism>
<feature type="compositionally biased region" description="Basic residues" evidence="1">
    <location>
        <begin position="87"/>
        <end position="97"/>
    </location>
</feature>
<keyword evidence="2" id="KW-1133">Transmembrane helix</keyword>
<proteinExistence type="predicted"/>
<accession>A0A371FBY8</accession>
<name>A0A371FBY8_MUCPR</name>
<keyword evidence="2" id="KW-0812">Transmembrane</keyword>